<accession>A0A1Y1JUJ0</accession>
<dbReference type="AlphaFoldDB" id="A0A1Y1JUJ0"/>
<protein>
    <submittedName>
        <fullName evidence="1">Uncharacterized protein</fullName>
    </submittedName>
</protein>
<sequence>MRLSLTAVDFALKRDFTLKIDSSGGSKGSSSQSRRCTRSSAVGSLAKHSCANSGIFSSVSIGNMLLLVIRRKESAILKVLVVPGRSLGYQFGTDSCQGFYNACLLPRRLLWKVSRRETHGIYL</sequence>
<dbReference type="EMBL" id="GEZM01102641">
    <property type="protein sequence ID" value="JAV51838.1"/>
    <property type="molecule type" value="Transcribed_RNA"/>
</dbReference>
<proteinExistence type="predicted"/>
<reference evidence="1" key="1">
    <citation type="journal article" date="2016" name="Sci. Rep.">
        <title>Molecular characterization of firefly nuptial gifts: a multi-omics approach sheds light on postcopulatory sexual selection.</title>
        <authorList>
            <person name="Al-Wathiqui N."/>
            <person name="Fallon T.R."/>
            <person name="South A."/>
            <person name="Weng J.K."/>
            <person name="Lewis S.M."/>
        </authorList>
    </citation>
    <scope>NUCLEOTIDE SEQUENCE</scope>
</reference>
<organism evidence="1">
    <name type="scientific">Photinus pyralis</name>
    <name type="common">Common eastern firefly</name>
    <name type="synonym">Lampyris pyralis</name>
    <dbReference type="NCBI Taxonomy" id="7054"/>
    <lineage>
        <taxon>Eukaryota</taxon>
        <taxon>Metazoa</taxon>
        <taxon>Ecdysozoa</taxon>
        <taxon>Arthropoda</taxon>
        <taxon>Hexapoda</taxon>
        <taxon>Insecta</taxon>
        <taxon>Pterygota</taxon>
        <taxon>Neoptera</taxon>
        <taxon>Endopterygota</taxon>
        <taxon>Coleoptera</taxon>
        <taxon>Polyphaga</taxon>
        <taxon>Elateriformia</taxon>
        <taxon>Elateroidea</taxon>
        <taxon>Lampyridae</taxon>
        <taxon>Lampyrinae</taxon>
        <taxon>Photinus</taxon>
    </lineage>
</organism>
<name>A0A1Y1JUJ0_PHOPY</name>
<evidence type="ECO:0000313" key="1">
    <source>
        <dbReference type="EMBL" id="JAV51838.1"/>
    </source>
</evidence>